<protein>
    <submittedName>
        <fullName evidence="1">Uncharacterized protein</fullName>
    </submittedName>
</protein>
<comment type="caution">
    <text evidence="1">The sequence shown here is derived from an EMBL/GenBank/DDBJ whole genome shotgun (WGS) entry which is preliminary data.</text>
</comment>
<keyword evidence="2" id="KW-1185">Reference proteome</keyword>
<evidence type="ECO:0000313" key="2">
    <source>
        <dbReference type="Proteomes" id="UP001589568"/>
    </source>
</evidence>
<evidence type="ECO:0000313" key="1">
    <source>
        <dbReference type="EMBL" id="MFB9476908.1"/>
    </source>
</evidence>
<dbReference type="RefSeq" id="WP_379485218.1">
    <property type="nucleotide sequence ID" value="NZ_JBHMCF010000057.1"/>
</dbReference>
<accession>A0ABV5P2V9</accession>
<reference evidence="1 2" key="1">
    <citation type="submission" date="2024-09" db="EMBL/GenBank/DDBJ databases">
        <authorList>
            <person name="Sun Q."/>
            <person name="Mori K."/>
        </authorList>
    </citation>
    <scope>NUCLEOTIDE SEQUENCE [LARGE SCALE GENOMIC DNA]</scope>
    <source>
        <strain evidence="1 2">JCM 3324</strain>
    </source>
</reference>
<proteinExistence type="predicted"/>
<name>A0ABV5P2V9_9ACTN</name>
<dbReference type="EMBL" id="JBHMCF010000057">
    <property type="protein sequence ID" value="MFB9476908.1"/>
    <property type="molecule type" value="Genomic_DNA"/>
</dbReference>
<gene>
    <name evidence="1" type="ORF">ACFFR3_46090</name>
</gene>
<sequence length="89" mass="9383">MTADRDEMTAPLVMFQPVVIDGTTGVICRLVDGVVTVATTDEEPRFLTGYPQDVKPADALALIGTCDGLRRAALAAIGHIADRLTGTLL</sequence>
<organism evidence="1 2">
    <name type="scientific">Nonomuraea salmonea</name>
    <dbReference type="NCBI Taxonomy" id="46181"/>
    <lineage>
        <taxon>Bacteria</taxon>
        <taxon>Bacillati</taxon>
        <taxon>Actinomycetota</taxon>
        <taxon>Actinomycetes</taxon>
        <taxon>Streptosporangiales</taxon>
        <taxon>Streptosporangiaceae</taxon>
        <taxon>Nonomuraea</taxon>
    </lineage>
</organism>
<dbReference type="Proteomes" id="UP001589568">
    <property type="component" value="Unassembled WGS sequence"/>
</dbReference>